<dbReference type="EMBL" id="KN847530">
    <property type="protein sequence ID" value="KIW08795.1"/>
    <property type="molecule type" value="Genomic_DNA"/>
</dbReference>
<dbReference type="GO" id="GO:0022857">
    <property type="term" value="F:transmembrane transporter activity"/>
    <property type="evidence" value="ECO:0007669"/>
    <property type="project" value="InterPro"/>
</dbReference>
<dbReference type="InParanoid" id="A0A0D2AQJ1"/>
<comment type="subcellular location">
    <subcellularLocation>
        <location evidence="1">Membrane</location>
        <topology evidence="1">Multi-pass membrane protein</topology>
    </subcellularLocation>
</comment>
<feature type="transmembrane region" description="Helical" evidence="8">
    <location>
        <begin position="345"/>
        <end position="365"/>
    </location>
</feature>
<feature type="transmembrane region" description="Helical" evidence="8">
    <location>
        <begin position="169"/>
        <end position="191"/>
    </location>
</feature>
<feature type="transmembrane region" description="Helical" evidence="8">
    <location>
        <begin position="481"/>
        <end position="503"/>
    </location>
</feature>
<dbReference type="PANTHER" id="PTHR23506:SF23">
    <property type="entry name" value="GH10249P"/>
    <property type="match status" value="1"/>
</dbReference>
<evidence type="ECO:0000256" key="7">
    <source>
        <dbReference type="SAM" id="MobiDB-lite"/>
    </source>
</evidence>
<sequence length="524" mass="57151">MSLHYLDRLSRLVRPCHSLEKDRKRPWLLHYRSSKWFILLTVTFAVFTDIFLYAVIVPVIPFALKSRAGIAGSQVQSWVSILIAVYGGALALASPICGWIADATNNRRLPLVAGLVALGASTIMLNLGRSIVVLVLGRILQGVSAAVVWCVGLALVADTVPTDEVGKSMGYVFFAMSVGMIAGPLLGGVVFDKGGYNAVFGMIYALIGVDIAMRFFMIETKDAKKWKEVEDRGKSQASVEKGEPNDSEGLEPPQSISNNTLDIVEDGEMASTGGRHRVENFEPEILVTGSRIKRRVPALVTLLKSRRLLCALWACLVVATLFSHFDSVLPLFVHETFGWDPTAAGLIFIPLLLPSFASPIIGWAVDKFGPRWITTTGFLLFAPIEVLLRFVTHDTLGQKAVLCVLLALLGLSLDFSTTPLLVEITFVVMQKEKDNPGLFGKGGAYAQAYGLFNFAWACGCLVGPIWAGLVREHAGWGTMTWSIGLLSGLTVVPVFVWTGGSIFDKGKRQWWSNNETTRTDVDIA</sequence>
<dbReference type="PROSITE" id="PS50850">
    <property type="entry name" value="MFS"/>
    <property type="match status" value="1"/>
</dbReference>
<keyword evidence="3" id="KW-0813">Transport</keyword>
<feature type="region of interest" description="Disordered" evidence="7">
    <location>
        <begin position="229"/>
        <end position="257"/>
    </location>
</feature>
<keyword evidence="4 8" id="KW-0812">Transmembrane</keyword>
<protein>
    <recommendedName>
        <fullName evidence="9">Major facilitator superfamily (MFS) profile domain-containing protein</fullName>
    </recommendedName>
</protein>
<dbReference type="OrthoDB" id="5086884at2759"/>
<evidence type="ECO:0000313" key="10">
    <source>
        <dbReference type="EMBL" id="KIW08795.1"/>
    </source>
</evidence>
<dbReference type="InterPro" id="IPR050930">
    <property type="entry name" value="MFS_Vesicular_Transporter"/>
</dbReference>
<feature type="transmembrane region" description="Helical" evidence="8">
    <location>
        <begin position="36"/>
        <end position="63"/>
    </location>
</feature>
<proteinExistence type="inferred from homology"/>
<dbReference type="SUPFAM" id="SSF103473">
    <property type="entry name" value="MFS general substrate transporter"/>
    <property type="match status" value="1"/>
</dbReference>
<dbReference type="InterPro" id="IPR011701">
    <property type="entry name" value="MFS"/>
</dbReference>
<feature type="transmembrane region" description="Helical" evidence="8">
    <location>
        <begin position="308"/>
        <end position="325"/>
    </location>
</feature>
<feature type="compositionally biased region" description="Basic and acidic residues" evidence="7">
    <location>
        <begin position="229"/>
        <end position="244"/>
    </location>
</feature>
<feature type="transmembrane region" description="Helical" evidence="8">
    <location>
        <begin position="404"/>
        <end position="428"/>
    </location>
</feature>
<name>A0A0D2AQJ1_9PEZI</name>
<evidence type="ECO:0000313" key="11">
    <source>
        <dbReference type="Proteomes" id="UP000053259"/>
    </source>
</evidence>
<dbReference type="Proteomes" id="UP000053259">
    <property type="component" value="Unassembled WGS sequence"/>
</dbReference>
<feature type="transmembrane region" description="Helical" evidence="8">
    <location>
        <begin position="109"/>
        <end position="127"/>
    </location>
</feature>
<dbReference type="RefSeq" id="XP_016218664.1">
    <property type="nucleotide sequence ID" value="XM_016353511.1"/>
</dbReference>
<feature type="transmembrane region" description="Helical" evidence="8">
    <location>
        <begin position="449"/>
        <end position="469"/>
    </location>
</feature>
<evidence type="ECO:0000256" key="3">
    <source>
        <dbReference type="ARBA" id="ARBA00022448"/>
    </source>
</evidence>
<reference evidence="10 11" key="1">
    <citation type="submission" date="2015-01" db="EMBL/GenBank/DDBJ databases">
        <title>The Genome Sequence of Ochroconis gallopava CBS43764.</title>
        <authorList>
            <consortium name="The Broad Institute Genomics Platform"/>
            <person name="Cuomo C."/>
            <person name="de Hoog S."/>
            <person name="Gorbushina A."/>
            <person name="Stielow B."/>
            <person name="Teixiera M."/>
            <person name="Abouelleil A."/>
            <person name="Chapman S.B."/>
            <person name="Priest M."/>
            <person name="Young S.K."/>
            <person name="Wortman J."/>
            <person name="Nusbaum C."/>
            <person name="Birren B."/>
        </authorList>
    </citation>
    <scope>NUCLEOTIDE SEQUENCE [LARGE SCALE GENOMIC DNA]</scope>
    <source>
        <strain evidence="10 11">CBS 43764</strain>
    </source>
</reference>
<comment type="similarity">
    <text evidence="2">Belongs to the major facilitator superfamily. Vesicular transporter family.</text>
</comment>
<dbReference type="STRING" id="253628.A0A0D2AQJ1"/>
<feature type="transmembrane region" description="Helical" evidence="8">
    <location>
        <begin position="139"/>
        <end position="157"/>
    </location>
</feature>
<evidence type="ECO:0000256" key="1">
    <source>
        <dbReference type="ARBA" id="ARBA00004141"/>
    </source>
</evidence>
<dbReference type="InterPro" id="IPR001958">
    <property type="entry name" value="Tet-R_TetA/multi-R_MdtG-like"/>
</dbReference>
<dbReference type="InterPro" id="IPR036259">
    <property type="entry name" value="MFS_trans_sf"/>
</dbReference>
<keyword evidence="5 8" id="KW-1133">Transmembrane helix</keyword>
<evidence type="ECO:0000256" key="5">
    <source>
        <dbReference type="ARBA" id="ARBA00022989"/>
    </source>
</evidence>
<feature type="transmembrane region" description="Helical" evidence="8">
    <location>
        <begin position="197"/>
        <end position="217"/>
    </location>
</feature>
<dbReference type="InterPro" id="IPR020846">
    <property type="entry name" value="MFS_dom"/>
</dbReference>
<dbReference type="Gene3D" id="1.20.1250.20">
    <property type="entry name" value="MFS general substrate transporter like domains"/>
    <property type="match status" value="1"/>
</dbReference>
<dbReference type="PRINTS" id="PR01035">
    <property type="entry name" value="TCRTETA"/>
</dbReference>
<evidence type="ECO:0000256" key="6">
    <source>
        <dbReference type="ARBA" id="ARBA00023136"/>
    </source>
</evidence>
<evidence type="ECO:0000256" key="4">
    <source>
        <dbReference type="ARBA" id="ARBA00022692"/>
    </source>
</evidence>
<gene>
    <name evidence="10" type="ORF">PV09_00729</name>
</gene>
<dbReference type="Pfam" id="PF07690">
    <property type="entry name" value="MFS_1"/>
    <property type="match status" value="1"/>
</dbReference>
<dbReference type="PANTHER" id="PTHR23506">
    <property type="entry name" value="GH10249P"/>
    <property type="match status" value="1"/>
</dbReference>
<keyword evidence="11" id="KW-1185">Reference proteome</keyword>
<dbReference type="CDD" id="cd17325">
    <property type="entry name" value="MFS_MdtG_SLC18_like"/>
    <property type="match status" value="1"/>
</dbReference>
<evidence type="ECO:0000259" key="9">
    <source>
        <dbReference type="PROSITE" id="PS50850"/>
    </source>
</evidence>
<evidence type="ECO:0000256" key="2">
    <source>
        <dbReference type="ARBA" id="ARBA00006829"/>
    </source>
</evidence>
<dbReference type="GeneID" id="27308702"/>
<feature type="transmembrane region" description="Helical" evidence="8">
    <location>
        <begin position="75"/>
        <end position="97"/>
    </location>
</feature>
<feature type="domain" description="Major facilitator superfamily (MFS) profile" evidence="9">
    <location>
        <begin position="38"/>
        <end position="502"/>
    </location>
</feature>
<feature type="transmembrane region" description="Helical" evidence="8">
    <location>
        <begin position="372"/>
        <end position="392"/>
    </location>
</feature>
<evidence type="ECO:0000256" key="8">
    <source>
        <dbReference type="SAM" id="Phobius"/>
    </source>
</evidence>
<keyword evidence="6 8" id="KW-0472">Membrane</keyword>
<organism evidence="10 11">
    <name type="scientific">Verruconis gallopava</name>
    <dbReference type="NCBI Taxonomy" id="253628"/>
    <lineage>
        <taxon>Eukaryota</taxon>
        <taxon>Fungi</taxon>
        <taxon>Dikarya</taxon>
        <taxon>Ascomycota</taxon>
        <taxon>Pezizomycotina</taxon>
        <taxon>Dothideomycetes</taxon>
        <taxon>Pleosporomycetidae</taxon>
        <taxon>Venturiales</taxon>
        <taxon>Sympoventuriaceae</taxon>
        <taxon>Verruconis</taxon>
    </lineage>
</organism>
<dbReference type="HOGENOM" id="CLU_001265_51_3_1"/>
<dbReference type="GO" id="GO:0016020">
    <property type="term" value="C:membrane"/>
    <property type="evidence" value="ECO:0007669"/>
    <property type="project" value="UniProtKB-SubCell"/>
</dbReference>
<dbReference type="VEuPathDB" id="FungiDB:PV09_00729"/>
<accession>A0A0D2AQJ1</accession>
<dbReference type="AlphaFoldDB" id="A0A0D2AQJ1"/>